<protein>
    <submittedName>
        <fullName evidence="8">ABC transporter permease</fullName>
    </submittedName>
</protein>
<keyword evidence="5 7" id="KW-0472">Membrane</keyword>
<dbReference type="Pfam" id="PF02653">
    <property type="entry name" value="BPD_transp_2"/>
    <property type="match status" value="1"/>
</dbReference>
<evidence type="ECO:0000256" key="3">
    <source>
        <dbReference type="ARBA" id="ARBA00022692"/>
    </source>
</evidence>
<dbReference type="CDD" id="cd06579">
    <property type="entry name" value="TM_PBP1_transp_AraH_like"/>
    <property type="match status" value="1"/>
</dbReference>
<evidence type="ECO:0000256" key="6">
    <source>
        <dbReference type="SAM" id="MobiDB-lite"/>
    </source>
</evidence>
<feature type="transmembrane region" description="Helical" evidence="7">
    <location>
        <begin position="274"/>
        <end position="293"/>
    </location>
</feature>
<comment type="caution">
    <text evidence="8">The sequence shown here is derived from an EMBL/GenBank/DDBJ whole genome shotgun (WGS) entry which is preliminary data.</text>
</comment>
<name>A0ABW1IYT7_9PSEU</name>
<comment type="subcellular location">
    <subcellularLocation>
        <location evidence="1">Cell membrane</location>
        <topology evidence="1">Multi-pass membrane protein</topology>
    </subcellularLocation>
</comment>
<sequence>MTVDNSAVSAAAAPHGARTGGAGGGRPPAPATAAGRWRGLRGLGYRYGVLVVWAVEIVIFSILAPQTFPTVANATSILNAQAALLVLALAVVPTLAAGEYDLSAAATMTLSATIAGQLSGVSGWNLWLAVLLGLLAAVAVGLLNAFLAVRVGVQSIVVTLGMGTLLVGLSVWFSNSMTIGGVPRELGAVMNTQLLGVNAAVYYALLIGAVLWFVHRHTPLGRHVLFVGQNREVARLSGVPVARIRTLCFVTTSLLSGIAGIMVIGIAGGLQPTSLQSLLLPAFAAAFLGSAIFEPGRVNPLGTIVAVLFLATGITGLVLLGLEGWIRDVFYGAAVVLAVTVSRLAFLRTQRRTVL</sequence>
<evidence type="ECO:0000313" key="9">
    <source>
        <dbReference type="Proteomes" id="UP001596302"/>
    </source>
</evidence>
<evidence type="ECO:0000256" key="4">
    <source>
        <dbReference type="ARBA" id="ARBA00022989"/>
    </source>
</evidence>
<reference evidence="9" key="1">
    <citation type="journal article" date="2019" name="Int. J. Syst. Evol. Microbiol.">
        <title>The Global Catalogue of Microorganisms (GCM) 10K type strain sequencing project: providing services to taxonomists for standard genome sequencing and annotation.</title>
        <authorList>
            <consortium name="The Broad Institute Genomics Platform"/>
            <consortium name="The Broad Institute Genome Sequencing Center for Infectious Disease"/>
            <person name="Wu L."/>
            <person name="Ma J."/>
        </authorList>
    </citation>
    <scope>NUCLEOTIDE SEQUENCE [LARGE SCALE GENOMIC DNA]</scope>
    <source>
        <strain evidence="9">CCM 8391</strain>
    </source>
</reference>
<evidence type="ECO:0000313" key="8">
    <source>
        <dbReference type="EMBL" id="MFC5993606.1"/>
    </source>
</evidence>
<feature type="transmembrane region" description="Helical" evidence="7">
    <location>
        <begin position="126"/>
        <end position="149"/>
    </location>
</feature>
<keyword evidence="2" id="KW-1003">Cell membrane</keyword>
<feature type="transmembrane region" description="Helical" evidence="7">
    <location>
        <begin position="247"/>
        <end position="268"/>
    </location>
</feature>
<keyword evidence="3 7" id="KW-0812">Transmembrane</keyword>
<feature type="transmembrane region" description="Helical" evidence="7">
    <location>
        <begin position="194"/>
        <end position="214"/>
    </location>
</feature>
<dbReference type="EMBL" id="JBHSQW010000010">
    <property type="protein sequence ID" value="MFC5993606.1"/>
    <property type="molecule type" value="Genomic_DNA"/>
</dbReference>
<keyword evidence="4 7" id="KW-1133">Transmembrane helix</keyword>
<feature type="transmembrane region" description="Helical" evidence="7">
    <location>
        <begin position="300"/>
        <end position="322"/>
    </location>
</feature>
<organism evidence="8 9">
    <name type="scientific">Pseudonocardia hispaniensis</name>
    <dbReference type="NCBI Taxonomy" id="904933"/>
    <lineage>
        <taxon>Bacteria</taxon>
        <taxon>Bacillati</taxon>
        <taxon>Actinomycetota</taxon>
        <taxon>Actinomycetes</taxon>
        <taxon>Pseudonocardiales</taxon>
        <taxon>Pseudonocardiaceae</taxon>
        <taxon>Pseudonocardia</taxon>
    </lineage>
</organism>
<evidence type="ECO:0000256" key="2">
    <source>
        <dbReference type="ARBA" id="ARBA00022475"/>
    </source>
</evidence>
<dbReference type="PANTHER" id="PTHR32196">
    <property type="entry name" value="ABC TRANSPORTER PERMEASE PROTEIN YPHD-RELATED-RELATED"/>
    <property type="match status" value="1"/>
</dbReference>
<evidence type="ECO:0000256" key="1">
    <source>
        <dbReference type="ARBA" id="ARBA00004651"/>
    </source>
</evidence>
<gene>
    <name evidence="8" type="ORF">ACFQE5_05170</name>
</gene>
<feature type="compositionally biased region" description="Low complexity" evidence="6">
    <location>
        <begin position="1"/>
        <end position="17"/>
    </location>
</feature>
<keyword evidence="9" id="KW-1185">Reference proteome</keyword>
<dbReference type="RefSeq" id="WP_379583372.1">
    <property type="nucleotide sequence ID" value="NZ_JBHSQW010000010.1"/>
</dbReference>
<feature type="region of interest" description="Disordered" evidence="6">
    <location>
        <begin position="1"/>
        <end position="30"/>
    </location>
</feature>
<proteinExistence type="predicted"/>
<feature type="transmembrane region" description="Helical" evidence="7">
    <location>
        <begin position="328"/>
        <end position="346"/>
    </location>
</feature>
<evidence type="ECO:0000256" key="7">
    <source>
        <dbReference type="SAM" id="Phobius"/>
    </source>
</evidence>
<feature type="transmembrane region" description="Helical" evidence="7">
    <location>
        <begin position="45"/>
        <end position="64"/>
    </location>
</feature>
<evidence type="ECO:0000256" key="5">
    <source>
        <dbReference type="ARBA" id="ARBA00023136"/>
    </source>
</evidence>
<dbReference type="InterPro" id="IPR001851">
    <property type="entry name" value="ABC_transp_permease"/>
</dbReference>
<feature type="transmembrane region" description="Helical" evidence="7">
    <location>
        <begin position="76"/>
        <end position="95"/>
    </location>
</feature>
<accession>A0ABW1IYT7</accession>
<dbReference type="Proteomes" id="UP001596302">
    <property type="component" value="Unassembled WGS sequence"/>
</dbReference>
<feature type="transmembrane region" description="Helical" evidence="7">
    <location>
        <begin position="156"/>
        <end position="174"/>
    </location>
</feature>